<dbReference type="SUPFAM" id="SSF47413">
    <property type="entry name" value="lambda repressor-like DNA-binding domains"/>
    <property type="match status" value="1"/>
</dbReference>
<keyword evidence="4" id="KW-1185">Reference proteome</keyword>
<proteinExistence type="predicted"/>
<reference evidence="4" key="1">
    <citation type="journal article" date="2019" name="Int. J. Syst. Evol. Microbiol.">
        <title>The Global Catalogue of Microorganisms (GCM) 10K type strain sequencing project: providing services to taxonomists for standard genome sequencing and annotation.</title>
        <authorList>
            <consortium name="The Broad Institute Genomics Platform"/>
            <consortium name="The Broad Institute Genome Sequencing Center for Infectious Disease"/>
            <person name="Wu L."/>
            <person name="Ma J."/>
        </authorList>
    </citation>
    <scope>NUCLEOTIDE SEQUENCE [LARGE SCALE GENOMIC DNA]</scope>
    <source>
        <strain evidence="4">CGMCC 1.15180</strain>
    </source>
</reference>
<comment type="caution">
    <text evidence="3">The sequence shown here is derived from an EMBL/GenBank/DDBJ whole genome shotgun (WGS) entry which is preliminary data.</text>
</comment>
<gene>
    <name evidence="3" type="ORF">ACFSKL_01285</name>
</gene>
<sequence length="80" mass="8719">MKGEMKISHPGEILKMEILEGRGLSISKAAKLLNISSPTLSNIMNGKACITPDIALKIEKVFGGSAKFWIRLQSSYDLAK</sequence>
<dbReference type="Pfam" id="PF01381">
    <property type="entry name" value="HTH_3"/>
    <property type="match status" value="1"/>
</dbReference>
<dbReference type="PANTHER" id="PTHR36924">
    <property type="entry name" value="ANTITOXIN HIGA-1"/>
    <property type="match status" value="1"/>
</dbReference>
<dbReference type="PANTHER" id="PTHR36924:SF1">
    <property type="entry name" value="ANTITOXIN HIGA-1"/>
    <property type="match status" value="1"/>
</dbReference>
<dbReference type="InterPro" id="IPR010982">
    <property type="entry name" value="Lambda_DNA-bd_dom_sf"/>
</dbReference>
<dbReference type="Gene3D" id="1.10.260.40">
    <property type="entry name" value="lambda repressor-like DNA-binding domains"/>
    <property type="match status" value="1"/>
</dbReference>
<accession>A0ABW4VHX2</accession>
<protein>
    <submittedName>
        <fullName evidence="3">HigA family addiction module antitoxin</fullName>
    </submittedName>
</protein>
<name>A0ABW4VHX2_9BACT</name>
<dbReference type="RefSeq" id="WP_376882677.1">
    <property type="nucleotide sequence ID" value="NZ_JBHUHR010000001.1"/>
</dbReference>
<dbReference type="PROSITE" id="PS50943">
    <property type="entry name" value="HTH_CROC1"/>
    <property type="match status" value="1"/>
</dbReference>
<evidence type="ECO:0000313" key="4">
    <source>
        <dbReference type="Proteomes" id="UP001597361"/>
    </source>
</evidence>
<organism evidence="3 4">
    <name type="scientific">Belliella marina</name>
    <dbReference type="NCBI Taxonomy" id="1644146"/>
    <lineage>
        <taxon>Bacteria</taxon>
        <taxon>Pseudomonadati</taxon>
        <taxon>Bacteroidota</taxon>
        <taxon>Cytophagia</taxon>
        <taxon>Cytophagales</taxon>
        <taxon>Cyclobacteriaceae</taxon>
        <taxon>Belliella</taxon>
    </lineage>
</organism>
<evidence type="ECO:0000256" key="1">
    <source>
        <dbReference type="ARBA" id="ARBA00023125"/>
    </source>
</evidence>
<dbReference type="InterPro" id="IPR013430">
    <property type="entry name" value="Toxin_antidote_HigA"/>
</dbReference>
<dbReference type="SMART" id="SM00530">
    <property type="entry name" value="HTH_XRE"/>
    <property type="match status" value="1"/>
</dbReference>
<feature type="domain" description="HTH cro/C1-type" evidence="2">
    <location>
        <begin position="17"/>
        <end position="69"/>
    </location>
</feature>
<evidence type="ECO:0000313" key="3">
    <source>
        <dbReference type="EMBL" id="MFD2033398.1"/>
    </source>
</evidence>
<dbReference type="NCBIfam" id="TIGR02607">
    <property type="entry name" value="antidote_HigA"/>
    <property type="match status" value="1"/>
</dbReference>
<dbReference type="EMBL" id="JBHUHR010000001">
    <property type="protein sequence ID" value="MFD2033398.1"/>
    <property type="molecule type" value="Genomic_DNA"/>
</dbReference>
<keyword evidence="1" id="KW-0238">DNA-binding</keyword>
<evidence type="ECO:0000259" key="2">
    <source>
        <dbReference type="PROSITE" id="PS50943"/>
    </source>
</evidence>
<dbReference type="InterPro" id="IPR001387">
    <property type="entry name" value="Cro/C1-type_HTH"/>
</dbReference>
<dbReference type="CDD" id="cd00093">
    <property type="entry name" value="HTH_XRE"/>
    <property type="match status" value="1"/>
</dbReference>
<dbReference type="Proteomes" id="UP001597361">
    <property type="component" value="Unassembled WGS sequence"/>
</dbReference>